<feature type="transmembrane region" description="Helical" evidence="1">
    <location>
        <begin position="7"/>
        <end position="30"/>
    </location>
</feature>
<dbReference type="OrthoDB" id="4713342at2759"/>
<keyword evidence="1" id="KW-0472">Membrane</keyword>
<reference evidence="2" key="1">
    <citation type="journal article" date="2021" name="Nat. Commun.">
        <title>Genetic determinants of endophytism in the Arabidopsis root mycobiome.</title>
        <authorList>
            <person name="Mesny F."/>
            <person name="Miyauchi S."/>
            <person name="Thiergart T."/>
            <person name="Pickel B."/>
            <person name="Atanasova L."/>
            <person name="Karlsson M."/>
            <person name="Huettel B."/>
            <person name="Barry K.W."/>
            <person name="Haridas S."/>
            <person name="Chen C."/>
            <person name="Bauer D."/>
            <person name="Andreopoulos W."/>
            <person name="Pangilinan J."/>
            <person name="LaButti K."/>
            <person name="Riley R."/>
            <person name="Lipzen A."/>
            <person name="Clum A."/>
            <person name="Drula E."/>
            <person name="Henrissat B."/>
            <person name="Kohler A."/>
            <person name="Grigoriev I.V."/>
            <person name="Martin F.M."/>
            <person name="Hacquard S."/>
        </authorList>
    </citation>
    <scope>NUCLEOTIDE SEQUENCE</scope>
    <source>
        <strain evidence="2">MPI-CAGE-AT-0016</strain>
    </source>
</reference>
<dbReference type="InterPro" id="IPR036259">
    <property type="entry name" value="MFS_trans_sf"/>
</dbReference>
<dbReference type="Proteomes" id="UP000813385">
    <property type="component" value="Unassembled WGS sequence"/>
</dbReference>
<feature type="transmembrane region" description="Helical" evidence="1">
    <location>
        <begin position="250"/>
        <end position="269"/>
    </location>
</feature>
<dbReference type="SUPFAM" id="SSF103473">
    <property type="entry name" value="MFS general substrate transporter"/>
    <property type="match status" value="1"/>
</dbReference>
<feature type="transmembrane region" description="Helical" evidence="1">
    <location>
        <begin position="217"/>
        <end position="238"/>
    </location>
</feature>
<accession>A0A8K0TUA9</accession>
<name>A0A8K0TUA9_9PEZI</name>
<proteinExistence type="predicted"/>
<dbReference type="EMBL" id="JAGPXD010000001">
    <property type="protein sequence ID" value="KAH7376889.1"/>
    <property type="molecule type" value="Genomic_DNA"/>
</dbReference>
<gene>
    <name evidence="2" type="ORF">B0T11DRAFT_273066</name>
</gene>
<dbReference type="Gene3D" id="1.20.1250.20">
    <property type="entry name" value="MFS general substrate transporter like domains"/>
    <property type="match status" value="1"/>
</dbReference>
<feature type="transmembrane region" description="Helical" evidence="1">
    <location>
        <begin position="341"/>
        <end position="362"/>
    </location>
</feature>
<feature type="transmembrane region" description="Helical" evidence="1">
    <location>
        <begin position="169"/>
        <end position="188"/>
    </location>
</feature>
<keyword evidence="1" id="KW-1133">Transmembrane helix</keyword>
<dbReference type="AlphaFoldDB" id="A0A8K0TUA9"/>
<feature type="transmembrane region" description="Helical" evidence="1">
    <location>
        <begin position="299"/>
        <end position="320"/>
    </location>
</feature>
<keyword evidence="1" id="KW-0812">Transmembrane</keyword>
<feature type="transmembrane region" description="Helical" evidence="1">
    <location>
        <begin position="42"/>
        <end position="62"/>
    </location>
</feature>
<sequence length="389" mass="40108">MHTESSVLLPVACFLNMSGVGSLYATSVIASEMPRLLRISPTYAHAPFAFACCGLSFGVLACPHIIRVAGASRSMSVGTIAWGLAVFSLSHGLSTASLGLLLAIFAVGGIGVGVTYLAVVVAVSRSLAHQPLAKSVIGPIGFSLGTAASILLAKSYSLETLDVTRASALLSYTGAIITFVGVSTILVLPGKTANGATGNDSPGKAGKALSVEKTWSALLFTNALCGMTVFSNLIPLTTRLSAGIAMAPHHALAASLLALAAGGIFAPYLHSRLGPNLTFSSLFLLRGAALIVSSQLQSAALRIVTVAVIFFGHGAGFSIMPALIKSRCRDDQEFIATYSRVLFWWGFAGVFGSVVSGILASVDKGDESLLLLLGTFMLAASYSVHRAII</sequence>
<feature type="transmembrane region" description="Helical" evidence="1">
    <location>
        <begin position="368"/>
        <end position="388"/>
    </location>
</feature>
<feature type="transmembrane region" description="Helical" evidence="1">
    <location>
        <begin position="136"/>
        <end position="157"/>
    </location>
</feature>
<evidence type="ECO:0008006" key="4">
    <source>
        <dbReference type="Google" id="ProtNLM"/>
    </source>
</evidence>
<evidence type="ECO:0000256" key="1">
    <source>
        <dbReference type="SAM" id="Phobius"/>
    </source>
</evidence>
<comment type="caution">
    <text evidence="2">The sequence shown here is derived from an EMBL/GenBank/DDBJ whole genome shotgun (WGS) entry which is preliminary data.</text>
</comment>
<organism evidence="2 3">
    <name type="scientific">Plectosphaerella cucumerina</name>
    <dbReference type="NCBI Taxonomy" id="40658"/>
    <lineage>
        <taxon>Eukaryota</taxon>
        <taxon>Fungi</taxon>
        <taxon>Dikarya</taxon>
        <taxon>Ascomycota</taxon>
        <taxon>Pezizomycotina</taxon>
        <taxon>Sordariomycetes</taxon>
        <taxon>Hypocreomycetidae</taxon>
        <taxon>Glomerellales</taxon>
        <taxon>Plectosphaerellaceae</taxon>
        <taxon>Plectosphaerella</taxon>
    </lineage>
</organism>
<feature type="transmembrane region" description="Helical" evidence="1">
    <location>
        <begin position="100"/>
        <end position="124"/>
    </location>
</feature>
<keyword evidence="3" id="KW-1185">Reference proteome</keyword>
<protein>
    <recommendedName>
        <fullName evidence="4">MFS transporter</fullName>
    </recommendedName>
</protein>
<evidence type="ECO:0000313" key="3">
    <source>
        <dbReference type="Proteomes" id="UP000813385"/>
    </source>
</evidence>
<evidence type="ECO:0000313" key="2">
    <source>
        <dbReference type="EMBL" id="KAH7376889.1"/>
    </source>
</evidence>